<evidence type="ECO:0000259" key="18">
    <source>
        <dbReference type="PROSITE" id="PS51843"/>
    </source>
</evidence>
<dbReference type="PROSITE" id="PS00031">
    <property type="entry name" value="NUCLEAR_REC_DBD_1"/>
    <property type="match status" value="1"/>
</dbReference>
<evidence type="ECO:0000256" key="2">
    <source>
        <dbReference type="ARBA" id="ARBA00022490"/>
    </source>
</evidence>
<dbReference type="PANTHER" id="PTHR22455">
    <property type="entry name" value="CILIA- AND FLAGELLA-ASSOCIATED PROTEIN 91"/>
    <property type="match status" value="1"/>
</dbReference>
<dbReference type="AlphaFoldDB" id="A0A315W609"/>
<dbReference type="InterPro" id="IPR026720">
    <property type="entry name" value="CFAP91"/>
</dbReference>
<evidence type="ECO:0000259" key="17">
    <source>
        <dbReference type="PROSITE" id="PS51030"/>
    </source>
</evidence>
<evidence type="ECO:0000313" key="19">
    <source>
        <dbReference type="EMBL" id="PWA31465.1"/>
    </source>
</evidence>
<dbReference type="InterPro" id="IPR032840">
    <property type="entry name" value="CFAP91_dom"/>
</dbReference>
<feature type="coiled-coil region" evidence="15">
    <location>
        <begin position="579"/>
        <end position="606"/>
    </location>
</feature>
<dbReference type="Proteomes" id="UP000250572">
    <property type="component" value="Unassembled WGS sequence"/>
</dbReference>
<evidence type="ECO:0000256" key="5">
    <source>
        <dbReference type="ARBA" id="ARBA00022833"/>
    </source>
</evidence>
<evidence type="ECO:0000256" key="9">
    <source>
        <dbReference type="ARBA" id="ARBA00023170"/>
    </source>
</evidence>
<feature type="compositionally biased region" description="Polar residues" evidence="16">
    <location>
        <begin position="741"/>
        <end position="750"/>
    </location>
</feature>
<evidence type="ECO:0000256" key="8">
    <source>
        <dbReference type="ARBA" id="ARBA00023163"/>
    </source>
</evidence>
<dbReference type="InterPro" id="IPR001723">
    <property type="entry name" value="Nuclear_hrmn_rcpt"/>
</dbReference>
<dbReference type="GO" id="GO:0043565">
    <property type="term" value="F:sequence-specific DNA binding"/>
    <property type="evidence" value="ECO:0007669"/>
    <property type="project" value="InterPro"/>
</dbReference>
<comment type="subcellular location">
    <subcellularLocation>
        <location evidence="1">Cytoplasm</location>
        <location evidence="1">Cytoskeleton</location>
        <location evidence="1">Cilium axoneme</location>
    </subcellularLocation>
</comment>
<evidence type="ECO:0000256" key="16">
    <source>
        <dbReference type="SAM" id="MobiDB-lite"/>
    </source>
</evidence>
<dbReference type="SUPFAM" id="SSF57716">
    <property type="entry name" value="Glucocorticoid receptor-like (DNA-binding domain)"/>
    <property type="match status" value="1"/>
</dbReference>
<dbReference type="Gene3D" id="3.30.50.10">
    <property type="entry name" value="Erythroid Transcription Factor GATA-1, subunit A"/>
    <property type="match status" value="1"/>
</dbReference>
<dbReference type="InterPro" id="IPR035500">
    <property type="entry name" value="NHR-like_dom_sf"/>
</dbReference>
<dbReference type="PROSITE" id="PS51843">
    <property type="entry name" value="NR_LBD"/>
    <property type="match status" value="1"/>
</dbReference>
<keyword evidence="6" id="KW-0805">Transcription regulation</keyword>
<dbReference type="SMART" id="SM00430">
    <property type="entry name" value="HOLI"/>
    <property type="match status" value="1"/>
</dbReference>
<dbReference type="STRING" id="33528.ENSGAFP00000031634"/>
<gene>
    <name evidence="19" type="ORF">CCH79_00002673</name>
</gene>
<feature type="non-terminal residue" evidence="19">
    <location>
        <position position="1232"/>
    </location>
</feature>
<dbReference type="PRINTS" id="PR00047">
    <property type="entry name" value="STROIDFINGER"/>
</dbReference>
<evidence type="ECO:0000256" key="13">
    <source>
        <dbReference type="ARBA" id="ARBA00029468"/>
    </source>
</evidence>
<dbReference type="InterPro" id="IPR001628">
    <property type="entry name" value="Znf_hrmn_rcpt"/>
</dbReference>
<evidence type="ECO:0000256" key="4">
    <source>
        <dbReference type="ARBA" id="ARBA00022771"/>
    </source>
</evidence>
<evidence type="ECO:0000256" key="15">
    <source>
        <dbReference type="SAM" id="Coils"/>
    </source>
</evidence>
<name>A0A315W609_GAMAF</name>
<dbReference type="GO" id="GO:0005930">
    <property type="term" value="C:axoneme"/>
    <property type="evidence" value="ECO:0007669"/>
    <property type="project" value="UniProtKB-SubCell"/>
</dbReference>
<keyword evidence="7" id="KW-0238">DNA-binding</keyword>
<keyword evidence="15" id="KW-0175">Coiled coil</keyword>
<dbReference type="InterPro" id="IPR000536">
    <property type="entry name" value="Nucl_hrmn_rcpt_lig-bd"/>
</dbReference>
<feature type="domain" description="NR LBD" evidence="18">
    <location>
        <begin position="995"/>
        <end position="1228"/>
    </location>
</feature>
<feature type="region of interest" description="Disordered" evidence="16">
    <location>
        <begin position="962"/>
        <end position="1007"/>
    </location>
</feature>
<dbReference type="GO" id="GO:0003700">
    <property type="term" value="F:DNA-binding transcription factor activity"/>
    <property type="evidence" value="ECO:0007669"/>
    <property type="project" value="InterPro"/>
</dbReference>
<evidence type="ECO:0000256" key="7">
    <source>
        <dbReference type="ARBA" id="ARBA00023125"/>
    </source>
</evidence>
<keyword evidence="8" id="KW-0804">Transcription</keyword>
<comment type="similarity">
    <text evidence="13">Belongs to the CFAP91 family.</text>
</comment>
<dbReference type="PRINTS" id="PR00398">
    <property type="entry name" value="STRDHORMONER"/>
</dbReference>
<feature type="compositionally biased region" description="Polar residues" evidence="16">
    <location>
        <begin position="796"/>
        <end position="805"/>
    </location>
</feature>
<evidence type="ECO:0000256" key="6">
    <source>
        <dbReference type="ARBA" id="ARBA00023015"/>
    </source>
</evidence>
<keyword evidence="5" id="KW-0862">Zinc</keyword>
<dbReference type="GO" id="GO:0008270">
    <property type="term" value="F:zinc ion binding"/>
    <property type="evidence" value="ECO:0007669"/>
    <property type="project" value="UniProtKB-KW"/>
</dbReference>
<evidence type="ECO:0000256" key="11">
    <source>
        <dbReference type="ARBA" id="ARBA00023242"/>
    </source>
</evidence>
<feature type="compositionally biased region" description="Polar residues" evidence="16">
    <location>
        <begin position="962"/>
        <end position="974"/>
    </location>
</feature>
<dbReference type="Pfam" id="PF00104">
    <property type="entry name" value="Hormone_recep"/>
    <property type="match status" value="1"/>
</dbReference>
<sequence length="1232" mass="143034">MSCAITRIINENKDNFKAALSRRPSDCLHDSVYTVPSERHHHRPRVRAFTTKERFRKLHESDYMFCGEPLLTFKTDPAEPMPSRSDYRWQAHAERRRETLRQLAGIHPNSQTCLVTGADYWKYYKREDFITTTKEQLPAKRSLGVQTDFRESETQTDPYSPEYVVQRGMTPTELLQLATLTWGHGLPAGLAEVEMIERAREKRIWETTLPPRHDLNQIDKRRRMMEEMEAKEWAFRESEIEKVQVTRLAVLEELLRQRDEAQKDTAYDRLTQLYAKHLKDRELRLEKSHHAYIRSIRKLETKRKNVEGKLQRRDIVDDFQTHNDKFPYGNMKMFNSDYINTYKGLQELETGLEASLKQVKKQWRDIKSKKKTPAQIAVELLEDYRAVRDEEGKEIAVKVPRFPFRKEKPLPTPPVTPAVEIPSEEDENTELAVIFLQKLLRGRSIQFEVGTSWHYVLMIFKIFKGKENQLELIRELRKVHALQARGQQLQKAEKDHILMLKRERDQQMEKVKLIATSPKRYKLSNEPVSRGLSPPQAATREARQAAVIGVDLAQVFFILSQELIHLQEERRVHAFMLLAERERRRREAEESGRRQVEERRRQERDEIFREVSTILCDIVHQESVDMYLEDMILRNVDYLAEQQAREDIHKKAQQLNDIAYAMEESMDKYQPEEIVSELVYSFLIPEIEKMRVRRRVQLKQLRHLEAARRIIHGFEVPAEIHSPETPEESTADGPAEEAKTGQETQDNQPRTKCARRATGPTRRDKQAVALTCGAPRKKILKSCVGQTRGEGVRTATGWTSGNSTLDEPHEEDEEEKEVTEDEEPKACGVCGDLAKGYHFNALTCEGCKGFFRRAIKRSTQLRCPFLNKCIITKNNRRSCQACRFRKCQAIGMRKDMVMSEEAVLERRIKIKKKKMCNTTAELSTQQEQVVEELLCGLRSTFDSTFSRFTGFRPMDRDVLMENQQSRPQTSSLTKSWCAAEEHGDDPSKSPYPCSLSSTSSPSLSSSSTRFFLPGSFEKGEDNVGDENSSVYTNLPHLADLTTYMIQDIIRFSKSLQDFRSLSIEDQISLLKGATFEIMQIRFNMVFNTTTSNWECGCITYCIHDALRGGFQPLLLEPLFKFHHNLRKLDLQEEEYALIQAISLFSPDRPGVQHPAAIDRVQENLAETLKTWIDCKKKGPKKHLLYPKMIACLTEMRTMTEEYSKQILQIQDVQPDTISPLIMEVVSKNPCNN</sequence>
<feature type="compositionally biased region" description="Low complexity" evidence="16">
    <location>
        <begin position="988"/>
        <end position="1007"/>
    </location>
</feature>
<evidence type="ECO:0000256" key="1">
    <source>
        <dbReference type="ARBA" id="ARBA00004430"/>
    </source>
</evidence>
<keyword evidence="20" id="KW-1185">Reference proteome</keyword>
<dbReference type="EMBL" id="NHOQ01000293">
    <property type="protein sequence ID" value="PWA31465.1"/>
    <property type="molecule type" value="Genomic_DNA"/>
</dbReference>
<dbReference type="Pfam" id="PF00105">
    <property type="entry name" value="zf-C4"/>
    <property type="match status" value="1"/>
</dbReference>
<feature type="region of interest" description="Disordered" evidence="16">
    <location>
        <begin position="716"/>
        <end position="768"/>
    </location>
</feature>
<dbReference type="CDD" id="cd07156">
    <property type="entry name" value="NR_DBD_VDR_like"/>
    <property type="match status" value="1"/>
</dbReference>
<keyword evidence="9" id="KW-0675">Receptor</keyword>
<dbReference type="PANTHER" id="PTHR22455:SF10">
    <property type="entry name" value="CILIA- AND FLAGELLA-ASSOCIATED PROTEIN 91"/>
    <property type="match status" value="1"/>
</dbReference>
<feature type="domain" description="Nuclear receptor" evidence="17">
    <location>
        <begin position="824"/>
        <end position="899"/>
    </location>
</feature>
<evidence type="ECO:0000313" key="20">
    <source>
        <dbReference type="Proteomes" id="UP000250572"/>
    </source>
</evidence>
<keyword evidence="11" id="KW-0539">Nucleus</keyword>
<keyword evidence="10" id="KW-0206">Cytoskeleton</keyword>
<comment type="caution">
    <text evidence="19">The sequence shown here is derived from an EMBL/GenBank/DDBJ whole genome shotgun (WGS) entry which is preliminary data.</text>
</comment>
<proteinExistence type="inferred from homology"/>
<dbReference type="InterPro" id="IPR013088">
    <property type="entry name" value="Znf_NHR/GATA"/>
</dbReference>
<protein>
    <recommendedName>
        <fullName evidence="14">Cilia- and flagella-associated protein 91</fullName>
    </recommendedName>
</protein>
<keyword evidence="3" id="KW-0479">Metal-binding</keyword>
<dbReference type="Pfam" id="PF14738">
    <property type="entry name" value="CFAP91"/>
    <property type="match status" value="1"/>
</dbReference>
<feature type="compositionally biased region" description="Acidic residues" evidence="16">
    <location>
        <begin position="808"/>
        <end position="820"/>
    </location>
</feature>
<reference evidence="19 20" key="1">
    <citation type="journal article" date="2018" name="G3 (Bethesda)">
        <title>A High-Quality Reference Genome for the Invasive Mosquitofish Gambusia affinis Using a Chicago Library.</title>
        <authorList>
            <person name="Hoffberg S.L."/>
            <person name="Troendle N.J."/>
            <person name="Glenn T.C."/>
            <person name="Mahmud O."/>
            <person name="Louha S."/>
            <person name="Chalopin D."/>
            <person name="Bennetzen J.L."/>
            <person name="Mauricio R."/>
        </authorList>
    </citation>
    <scope>NUCLEOTIDE SEQUENCE [LARGE SCALE GENOMIC DNA]</scope>
    <source>
        <strain evidence="19">NE01/NJP1002.9</strain>
        <tissue evidence="19">Muscle</tissue>
    </source>
</reference>
<dbReference type="SUPFAM" id="SSF48508">
    <property type="entry name" value="Nuclear receptor ligand-binding domain"/>
    <property type="match status" value="1"/>
</dbReference>
<evidence type="ECO:0000256" key="3">
    <source>
        <dbReference type="ARBA" id="ARBA00022723"/>
    </source>
</evidence>
<feature type="region of interest" description="Disordered" evidence="16">
    <location>
        <begin position="791"/>
        <end position="820"/>
    </location>
</feature>
<dbReference type="Gene3D" id="1.10.565.10">
    <property type="entry name" value="Retinoid X Receptor"/>
    <property type="match status" value="1"/>
</dbReference>
<dbReference type="PROSITE" id="PS51030">
    <property type="entry name" value="NUCLEAR_REC_DBD_2"/>
    <property type="match status" value="1"/>
</dbReference>
<evidence type="ECO:0000256" key="14">
    <source>
        <dbReference type="ARBA" id="ARBA00029555"/>
    </source>
</evidence>
<evidence type="ECO:0000256" key="10">
    <source>
        <dbReference type="ARBA" id="ARBA00023212"/>
    </source>
</evidence>
<keyword evidence="4" id="KW-0863">Zinc-finger</keyword>
<keyword evidence="12" id="KW-0966">Cell projection</keyword>
<organism evidence="19 20">
    <name type="scientific">Gambusia affinis</name>
    <name type="common">Western mosquitofish</name>
    <name type="synonym">Heterandria affinis</name>
    <dbReference type="NCBI Taxonomy" id="33528"/>
    <lineage>
        <taxon>Eukaryota</taxon>
        <taxon>Metazoa</taxon>
        <taxon>Chordata</taxon>
        <taxon>Craniata</taxon>
        <taxon>Vertebrata</taxon>
        <taxon>Euteleostomi</taxon>
        <taxon>Actinopterygii</taxon>
        <taxon>Neopterygii</taxon>
        <taxon>Teleostei</taxon>
        <taxon>Neoteleostei</taxon>
        <taxon>Acanthomorphata</taxon>
        <taxon>Ovalentaria</taxon>
        <taxon>Atherinomorphae</taxon>
        <taxon>Cyprinodontiformes</taxon>
        <taxon>Poeciliidae</taxon>
        <taxon>Poeciliinae</taxon>
        <taxon>Gambusia</taxon>
    </lineage>
</organism>
<accession>A0A315W609</accession>
<dbReference type="SMART" id="SM00399">
    <property type="entry name" value="ZnF_C4"/>
    <property type="match status" value="1"/>
</dbReference>
<keyword evidence="2" id="KW-0963">Cytoplasm</keyword>
<evidence type="ECO:0000256" key="12">
    <source>
        <dbReference type="ARBA" id="ARBA00023273"/>
    </source>
</evidence>